<name>A0A0F9IE93_9ZZZZ</name>
<evidence type="ECO:0000313" key="2">
    <source>
        <dbReference type="EMBL" id="KKL85722.1"/>
    </source>
</evidence>
<keyword evidence="1" id="KW-0812">Transmembrane</keyword>
<gene>
    <name evidence="2" type="ORF">LCGC14_1951950</name>
</gene>
<accession>A0A0F9IE93</accession>
<dbReference type="AlphaFoldDB" id="A0A0F9IE93"/>
<reference evidence="2" key="1">
    <citation type="journal article" date="2015" name="Nature">
        <title>Complex archaea that bridge the gap between prokaryotes and eukaryotes.</title>
        <authorList>
            <person name="Spang A."/>
            <person name="Saw J.H."/>
            <person name="Jorgensen S.L."/>
            <person name="Zaremba-Niedzwiedzka K."/>
            <person name="Martijn J."/>
            <person name="Lind A.E."/>
            <person name="van Eijk R."/>
            <person name="Schleper C."/>
            <person name="Guy L."/>
            <person name="Ettema T.J."/>
        </authorList>
    </citation>
    <scope>NUCLEOTIDE SEQUENCE</scope>
</reference>
<feature type="transmembrane region" description="Helical" evidence="1">
    <location>
        <begin position="6"/>
        <end position="28"/>
    </location>
</feature>
<comment type="caution">
    <text evidence="2">The sequence shown here is derived from an EMBL/GenBank/DDBJ whole genome shotgun (WGS) entry which is preliminary data.</text>
</comment>
<keyword evidence="1" id="KW-0472">Membrane</keyword>
<evidence type="ECO:0000256" key="1">
    <source>
        <dbReference type="SAM" id="Phobius"/>
    </source>
</evidence>
<sequence length="54" mass="6050">MNPLTYFLIAVVLAIGPPLLWALARFVVRGRGVAALFRAKRRGPAPRPRIWRAP</sequence>
<protein>
    <submittedName>
        <fullName evidence="2">Uncharacterized protein</fullName>
    </submittedName>
</protein>
<keyword evidence="1" id="KW-1133">Transmembrane helix</keyword>
<dbReference type="EMBL" id="LAZR01021329">
    <property type="protein sequence ID" value="KKL85722.1"/>
    <property type="molecule type" value="Genomic_DNA"/>
</dbReference>
<organism evidence="2">
    <name type="scientific">marine sediment metagenome</name>
    <dbReference type="NCBI Taxonomy" id="412755"/>
    <lineage>
        <taxon>unclassified sequences</taxon>
        <taxon>metagenomes</taxon>
        <taxon>ecological metagenomes</taxon>
    </lineage>
</organism>
<proteinExistence type="predicted"/>